<reference evidence="1 2" key="1">
    <citation type="journal article" date="2019" name="bioRxiv">
        <title>Bacteria contribute to plant secondary compound degradation in a generalist herbivore system.</title>
        <authorList>
            <person name="Francoeur C.B."/>
            <person name="Khadempour L."/>
            <person name="Moreira-Soto R.D."/>
            <person name="Gotting K."/>
            <person name="Book A.J."/>
            <person name="Pinto-Tomas A.A."/>
            <person name="Keefover-Ring K."/>
            <person name="Currie C.R."/>
        </authorList>
    </citation>
    <scope>NUCLEOTIDE SEQUENCE [LARGE SCALE GENOMIC DNA]</scope>
    <source>
        <strain evidence="1 2">Acro-805</strain>
    </source>
</reference>
<gene>
    <name evidence="1" type="ORF">F3J38_25175</name>
</gene>
<sequence>MATSTTCYLVEWKGRSCIVDEKRRPQNGDTVLLDLSGMYEWGHTYMHPRRIVTDDGLTLDDDLLEDVDVVGVVTHEVTAIHERDGSPI</sequence>
<evidence type="ECO:0000313" key="1">
    <source>
        <dbReference type="EMBL" id="NIF03302.1"/>
    </source>
</evidence>
<protein>
    <submittedName>
        <fullName evidence="1">Uncharacterized protein</fullName>
    </submittedName>
</protein>
<keyword evidence="2" id="KW-1185">Reference proteome</keyword>
<accession>A0ABX0R249</accession>
<proteinExistence type="predicted"/>
<comment type="caution">
    <text evidence="1">The sequence shown here is derived from an EMBL/GenBank/DDBJ whole genome shotgun (WGS) entry which is preliminary data.</text>
</comment>
<dbReference type="EMBL" id="VWXD01000015">
    <property type="protein sequence ID" value="NIF03302.1"/>
    <property type="molecule type" value="Genomic_DNA"/>
</dbReference>
<dbReference type="Proteomes" id="UP000780690">
    <property type="component" value="Unassembled WGS sequence"/>
</dbReference>
<name>A0ABX0R249_9GAMM</name>
<evidence type="ECO:0000313" key="2">
    <source>
        <dbReference type="Proteomes" id="UP000780690"/>
    </source>
</evidence>
<organism evidence="1 2">
    <name type="scientific">Candidatus Pantoea formicae</name>
    <dbReference type="NCBI Taxonomy" id="2608355"/>
    <lineage>
        <taxon>Bacteria</taxon>
        <taxon>Pseudomonadati</taxon>
        <taxon>Pseudomonadota</taxon>
        <taxon>Gammaproteobacteria</taxon>
        <taxon>Enterobacterales</taxon>
        <taxon>Erwiniaceae</taxon>
        <taxon>Pantoea</taxon>
    </lineage>
</organism>